<proteinExistence type="predicted"/>
<protein>
    <recommendedName>
        <fullName evidence="5">F-box domain-containing protein</fullName>
    </recommendedName>
</protein>
<dbReference type="Proteomes" id="UP000005240">
    <property type="component" value="Unassembled WGS sequence"/>
</dbReference>
<reference evidence="2" key="2">
    <citation type="submission" date="2016-05" db="EMBL/GenBank/DDBJ databases">
        <title>Comparative analysis highlights variable genome content of wheat rusts and divergence of the mating loci.</title>
        <authorList>
            <person name="Cuomo C.A."/>
            <person name="Bakkeren G."/>
            <person name="Szabo L."/>
            <person name="Khalil H."/>
            <person name="Joly D."/>
            <person name="Goldberg J."/>
            <person name="Young S."/>
            <person name="Zeng Q."/>
            <person name="Fellers J."/>
        </authorList>
    </citation>
    <scope>NUCLEOTIDE SEQUENCE [LARGE SCALE GENOMIC DNA]</scope>
    <source>
        <strain evidence="2">1-1 BBBD Race 1</strain>
    </source>
</reference>
<dbReference type="EMBL" id="ADAS02000195">
    <property type="protein sequence ID" value="OAV88234.1"/>
    <property type="molecule type" value="Genomic_DNA"/>
</dbReference>
<evidence type="ECO:0000313" key="3">
    <source>
        <dbReference type="EnsemblFungi" id="PTTG_29103-t43_1-p1"/>
    </source>
</evidence>
<keyword evidence="4" id="KW-1185">Reference proteome</keyword>
<evidence type="ECO:0000313" key="4">
    <source>
        <dbReference type="Proteomes" id="UP000005240"/>
    </source>
</evidence>
<dbReference type="EnsemblFungi" id="PTTG_29103-t43_1">
    <property type="protein sequence ID" value="PTTG_29103-t43_1-p1"/>
    <property type="gene ID" value="PTTG_29103"/>
</dbReference>
<feature type="region of interest" description="Disordered" evidence="1">
    <location>
        <begin position="1"/>
        <end position="22"/>
    </location>
</feature>
<accession>A0A180G6K8</accession>
<reference evidence="3 4" key="3">
    <citation type="journal article" date="2017" name="G3 (Bethesda)">
        <title>Comparative analysis highlights variable genome content of wheat rusts and divergence of the mating loci.</title>
        <authorList>
            <person name="Cuomo C.A."/>
            <person name="Bakkeren G."/>
            <person name="Khalil H.B."/>
            <person name="Panwar V."/>
            <person name="Joly D."/>
            <person name="Linning R."/>
            <person name="Sakthikumar S."/>
            <person name="Song X."/>
            <person name="Adiconis X."/>
            <person name="Fan L."/>
            <person name="Goldberg J.M."/>
            <person name="Levin J.Z."/>
            <person name="Young S."/>
            <person name="Zeng Q."/>
            <person name="Anikster Y."/>
            <person name="Bruce M."/>
            <person name="Wang M."/>
            <person name="Yin C."/>
            <person name="McCallum B."/>
            <person name="Szabo L.J."/>
            <person name="Hulbert S."/>
            <person name="Chen X."/>
            <person name="Fellers J.P."/>
        </authorList>
    </citation>
    <scope>NUCLEOTIDE SEQUENCE</scope>
    <source>
        <strain evidence="4">Isolate 1-1 / race 1 (BBBD)</strain>
        <strain evidence="3">isolate 1-1 / race 1 (BBBD)</strain>
    </source>
</reference>
<name>A0A180G6K8_PUCT1</name>
<reference evidence="2" key="1">
    <citation type="submission" date="2009-11" db="EMBL/GenBank/DDBJ databases">
        <authorList>
            <consortium name="The Broad Institute Genome Sequencing Platform"/>
            <person name="Ward D."/>
            <person name="Feldgarden M."/>
            <person name="Earl A."/>
            <person name="Young S.K."/>
            <person name="Zeng Q."/>
            <person name="Koehrsen M."/>
            <person name="Alvarado L."/>
            <person name="Berlin A."/>
            <person name="Bochicchio J."/>
            <person name="Borenstein D."/>
            <person name="Chapman S.B."/>
            <person name="Chen Z."/>
            <person name="Engels R."/>
            <person name="Freedman E."/>
            <person name="Gellesch M."/>
            <person name="Goldberg J."/>
            <person name="Griggs A."/>
            <person name="Gujja S."/>
            <person name="Heilman E."/>
            <person name="Heiman D."/>
            <person name="Hepburn T."/>
            <person name="Howarth C."/>
            <person name="Jen D."/>
            <person name="Larson L."/>
            <person name="Lewis B."/>
            <person name="Mehta T."/>
            <person name="Park D."/>
            <person name="Pearson M."/>
            <person name="Roberts A."/>
            <person name="Saif S."/>
            <person name="Shea T."/>
            <person name="Shenoy N."/>
            <person name="Sisk P."/>
            <person name="Stolte C."/>
            <person name="Sykes S."/>
            <person name="Thomson T."/>
            <person name="Walk T."/>
            <person name="White J."/>
            <person name="Yandava C."/>
            <person name="Izard J."/>
            <person name="Baranova O.V."/>
            <person name="Blanton J.M."/>
            <person name="Tanner A.C."/>
            <person name="Dewhirst F.E."/>
            <person name="Haas B."/>
            <person name="Nusbaum C."/>
            <person name="Birren B."/>
        </authorList>
    </citation>
    <scope>NUCLEOTIDE SEQUENCE [LARGE SCALE GENOMIC DNA]</scope>
    <source>
        <strain evidence="2">1-1 BBBD Race 1</strain>
    </source>
</reference>
<dbReference type="VEuPathDB" id="FungiDB:PTTG_29103"/>
<evidence type="ECO:0000256" key="1">
    <source>
        <dbReference type="SAM" id="MobiDB-lite"/>
    </source>
</evidence>
<sequence>MFELDDPPPRLSGTAESKPSRIKAHQIFQERRSSQVYDILQSCTSLTRLTLDIEPQPISIDELGDFAFNVEFPSSQLLKPISKLSNLTFLTIRPPIIDTRFEEDFVVRLIKGMVHLVHFECNGIDATIPEFKSHECSKGVNVSPLALHLSSLSSLKTINFTFVHCFDGSWSQIKWKAAMCHITIDNSSRATIRTLHSFCMLFKDSLKSLCVSSIPALRKEQEEGPSDTSGSQHLELRYHFCLPRSIFLGNNAHISIQQLKRLMDHREPIWPNLKYLTVETHGRILSDDEIERLKVFGSKSGVKVICDNLTDTLDGSEEESDGQMEQRGPIYIRDNVGSYTW</sequence>
<evidence type="ECO:0000313" key="2">
    <source>
        <dbReference type="EMBL" id="OAV88234.1"/>
    </source>
</evidence>
<organism evidence="2">
    <name type="scientific">Puccinia triticina (isolate 1-1 / race 1 (BBBD))</name>
    <name type="common">Brown leaf rust fungus</name>
    <dbReference type="NCBI Taxonomy" id="630390"/>
    <lineage>
        <taxon>Eukaryota</taxon>
        <taxon>Fungi</taxon>
        <taxon>Dikarya</taxon>
        <taxon>Basidiomycota</taxon>
        <taxon>Pucciniomycotina</taxon>
        <taxon>Pucciniomycetes</taxon>
        <taxon>Pucciniales</taxon>
        <taxon>Pucciniaceae</taxon>
        <taxon>Puccinia</taxon>
    </lineage>
</organism>
<gene>
    <name evidence="2" type="ORF">PTTG_29103</name>
</gene>
<dbReference type="STRING" id="630390.A0A180G6K8"/>
<dbReference type="AlphaFoldDB" id="A0A180G6K8"/>
<evidence type="ECO:0008006" key="5">
    <source>
        <dbReference type="Google" id="ProtNLM"/>
    </source>
</evidence>
<reference evidence="3" key="4">
    <citation type="submission" date="2025-05" db="UniProtKB">
        <authorList>
            <consortium name="EnsemblFungi"/>
        </authorList>
    </citation>
    <scope>IDENTIFICATION</scope>
    <source>
        <strain evidence="3">isolate 1-1 / race 1 (BBBD)</strain>
    </source>
</reference>